<dbReference type="KEGG" id="rom:EI983_15510"/>
<dbReference type="RefSeq" id="WP_157708276.1">
    <property type="nucleotide sequence ID" value="NZ_CP034348.1"/>
</dbReference>
<dbReference type="EMBL" id="CP034348">
    <property type="protein sequence ID" value="QGX99595.1"/>
    <property type="molecule type" value="Genomic_DNA"/>
</dbReference>
<evidence type="ECO:0000313" key="2">
    <source>
        <dbReference type="Proteomes" id="UP000428330"/>
    </source>
</evidence>
<evidence type="ECO:0000313" key="1">
    <source>
        <dbReference type="EMBL" id="QGX99595.1"/>
    </source>
</evidence>
<proteinExistence type="predicted"/>
<sequence length="138" mass="15188">MTTRANKWERAAHIGTAASAVAALIASGTALVQVQSSQDAMERLNTELIPSLSEMIAETGLDSRIMALRPVFARHEWRSLSIEELWQTPEIQAMGLTQDAFLTLLARGLSGPFLRERCAAGDTCRFSWDIAYRLPPDA</sequence>
<accession>A0A6I6ISB1</accession>
<gene>
    <name evidence="1" type="ORF">EI983_15510</name>
</gene>
<dbReference type="Proteomes" id="UP000428330">
    <property type="component" value="Chromosome"/>
</dbReference>
<dbReference type="AlphaFoldDB" id="A0A6I6ISB1"/>
<reference evidence="2" key="1">
    <citation type="submission" date="2018-12" db="EMBL/GenBank/DDBJ databases">
        <title>Complete genome sequence of Roseovarius sp. MME-070.</title>
        <authorList>
            <person name="Nam Y.-D."/>
            <person name="Kang J."/>
            <person name="Chung W.-H."/>
            <person name="Park Y.S."/>
        </authorList>
    </citation>
    <scope>NUCLEOTIDE SEQUENCE [LARGE SCALE GENOMIC DNA]</scope>
    <source>
        <strain evidence="2">MME-070</strain>
    </source>
</reference>
<name>A0A6I6ISB1_9RHOB</name>
<keyword evidence="2" id="KW-1185">Reference proteome</keyword>
<organism evidence="1 2">
    <name type="scientific">Roseovarius faecimaris</name>
    <dbReference type="NCBI Taxonomy" id="2494550"/>
    <lineage>
        <taxon>Bacteria</taxon>
        <taxon>Pseudomonadati</taxon>
        <taxon>Pseudomonadota</taxon>
        <taxon>Alphaproteobacteria</taxon>
        <taxon>Rhodobacterales</taxon>
        <taxon>Roseobacteraceae</taxon>
        <taxon>Roseovarius</taxon>
    </lineage>
</organism>
<protein>
    <submittedName>
        <fullName evidence="1">Uncharacterized protein</fullName>
    </submittedName>
</protein>